<dbReference type="AlphaFoldDB" id="A0A518FQD4"/>
<evidence type="ECO:0000313" key="3">
    <source>
        <dbReference type="EMBL" id="QDV18562.1"/>
    </source>
</evidence>
<reference evidence="3 4" key="1">
    <citation type="submission" date="2019-02" db="EMBL/GenBank/DDBJ databases">
        <title>Deep-cultivation of Planctomycetes and their phenomic and genomic characterization uncovers novel biology.</title>
        <authorList>
            <person name="Wiegand S."/>
            <person name="Jogler M."/>
            <person name="Boedeker C."/>
            <person name="Pinto D."/>
            <person name="Vollmers J."/>
            <person name="Rivas-Marin E."/>
            <person name="Kohn T."/>
            <person name="Peeters S.H."/>
            <person name="Heuer A."/>
            <person name="Rast P."/>
            <person name="Oberbeckmann S."/>
            <person name="Bunk B."/>
            <person name="Jeske O."/>
            <person name="Meyerdierks A."/>
            <person name="Storesund J.E."/>
            <person name="Kallscheuer N."/>
            <person name="Luecker S."/>
            <person name="Lage O.M."/>
            <person name="Pohl T."/>
            <person name="Merkel B.J."/>
            <person name="Hornburger P."/>
            <person name="Mueller R.-W."/>
            <person name="Bruemmer F."/>
            <person name="Labrenz M."/>
            <person name="Spormann A.M."/>
            <person name="Op den Camp H."/>
            <person name="Overmann J."/>
            <person name="Amann R."/>
            <person name="Jetten M.S.M."/>
            <person name="Mascher T."/>
            <person name="Medema M.H."/>
            <person name="Devos D.P."/>
            <person name="Kaster A.-K."/>
            <person name="Ovreas L."/>
            <person name="Rohde M."/>
            <person name="Galperin M.Y."/>
            <person name="Jogler C."/>
        </authorList>
    </citation>
    <scope>NUCLEOTIDE SEQUENCE [LARGE SCALE GENOMIC DNA]</scope>
    <source>
        <strain evidence="3 4">Pan153</strain>
    </source>
</reference>
<protein>
    <recommendedName>
        <fullName evidence="2">Response regulatory domain-containing protein</fullName>
    </recommendedName>
</protein>
<evidence type="ECO:0000256" key="1">
    <source>
        <dbReference type="PROSITE-ProRule" id="PRU00169"/>
    </source>
</evidence>
<dbReference type="Proteomes" id="UP000320839">
    <property type="component" value="Chromosome"/>
</dbReference>
<evidence type="ECO:0000313" key="4">
    <source>
        <dbReference type="Proteomes" id="UP000320839"/>
    </source>
</evidence>
<name>A0A518FQD4_9PLAN</name>
<evidence type="ECO:0000259" key="2">
    <source>
        <dbReference type="PROSITE" id="PS50110"/>
    </source>
</evidence>
<feature type="domain" description="Response regulatory" evidence="2">
    <location>
        <begin position="9"/>
        <end position="143"/>
    </location>
</feature>
<dbReference type="RefSeq" id="WP_145456785.1">
    <property type="nucleotide sequence ID" value="NZ_CP036317.1"/>
</dbReference>
<dbReference type="InterPro" id="IPR011006">
    <property type="entry name" value="CheY-like_superfamily"/>
</dbReference>
<dbReference type="SUPFAM" id="SSF52172">
    <property type="entry name" value="CheY-like"/>
    <property type="match status" value="1"/>
</dbReference>
<sequence>MESIESKPKLLFVDDDRYFTERYVRHLETRFDIVRIHYAGDVLKYVEEDKEIKIIILDIMMPTPKGIASSATADGMDTGLWLLQELNSMLCERRIPILIYTNRKDTDVVQERVDEMKFPNNLVRIATKRRPRAQQLPEVAFKHLSKFNQSEI</sequence>
<keyword evidence="1" id="KW-0597">Phosphoprotein</keyword>
<proteinExistence type="predicted"/>
<organism evidence="3 4">
    <name type="scientific">Gimesia panareensis</name>
    <dbReference type="NCBI Taxonomy" id="2527978"/>
    <lineage>
        <taxon>Bacteria</taxon>
        <taxon>Pseudomonadati</taxon>
        <taxon>Planctomycetota</taxon>
        <taxon>Planctomycetia</taxon>
        <taxon>Planctomycetales</taxon>
        <taxon>Planctomycetaceae</taxon>
        <taxon>Gimesia</taxon>
    </lineage>
</organism>
<dbReference type="InterPro" id="IPR001789">
    <property type="entry name" value="Sig_transdc_resp-reg_receiver"/>
</dbReference>
<accession>A0A518FQD4</accession>
<dbReference type="Gene3D" id="3.40.50.2300">
    <property type="match status" value="1"/>
</dbReference>
<gene>
    <name evidence="3" type="ORF">Pan153_32210</name>
</gene>
<feature type="modified residue" description="4-aspartylphosphate" evidence="1">
    <location>
        <position position="58"/>
    </location>
</feature>
<dbReference type="GO" id="GO:0000160">
    <property type="term" value="P:phosphorelay signal transduction system"/>
    <property type="evidence" value="ECO:0007669"/>
    <property type="project" value="InterPro"/>
</dbReference>
<dbReference type="EMBL" id="CP036317">
    <property type="protein sequence ID" value="QDV18562.1"/>
    <property type="molecule type" value="Genomic_DNA"/>
</dbReference>
<dbReference type="PROSITE" id="PS50110">
    <property type="entry name" value="RESPONSE_REGULATORY"/>
    <property type="match status" value="1"/>
</dbReference>